<feature type="region of interest" description="Disordered" evidence="1">
    <location>
        <begin position="150"/>
        <end position="181"/>
    </location>
</feature>
<dbReference type="InterPro" id="IPR013321">
    <property type="entry name" value="Arc_rbn_hlx_hlx"/>
</dbReference>
<dbReference type="Proteomes" id="UP000584824">
    <property type="component" value="Unassembled WGS sequence"/>
</dbReference>
<reference evidence="2 3" key="1">
    <citation type="submission" date="2020-08" db="EMBL/GenBank/DDBJ databases">
        <title>Genomic Encyclopedia of Type Strains, Phase IV (KMG-IV): sequencing the most valuable type-strain genomes for metagenomic binning, comparative biology and taxonomic classification.</title>
        <authorList>
            <person name="Goeker M."/>
        </authorList>
    </citation>
    <scope>NUCLEOTIDE SEQUENCE [LARGE SCALE GENOMIC DNA]</scope>
    <source>
        <strain evidence="2 3">DSM 26385</strain>
    </source>
</reference>
<proteinExistence type="predicted"/>
<dbReference type="Gene3D" id="1.10.1220.10">
    <property type="entry name" value="Met repressor-like"/>
    <property type="match status" value="1"/>
</dbReference>
<evidence type="ECO:0000313" key="3">
    <source>
        <dbReference type="Proteomes" id="UP000584824"/>
    </source>
</evidence>
<gene>
    <name evidence="2" type="ORF">GGQ66_002112</name>
</gene>
<evidence type="ECO:0000256" key="1">
    <source>
        <dbReference type="SAM" id="MobiDB-lite"/>
    </source>
</evidence>
<feature type="region of interest" description="Disordered" evidence="1">
    <location>
        <begin position="215"/>
        <end position="276"/>
    </location>
</feature>
<sequence length="276" mass="31051">MKISQKSKRDGSAQITMGRLILKERPARFSGQPTNWRFSIEFLRLRELEQLIRHRHQRGIPDPAGTDDFDSCFAYLFVAAATPRSQPVASWCQTWAPWVSGADLADLAHRNKRRRHMLSADAAAKILHVTMKERDDLGLKTIGACDVSAEDRKSLAKETKRERDKRRQAAKRRAEGAENRNSYTAESINRLKPWEAEGISRRTWYRRRGTGPSPIEVYTTRDGLVPNLKKGTPAPQQKQDQGREASLIEGLGDHPPVGLQGALPHGKCDVQNGRAA</sequence>
<name>A0A7W6P274_9HYPH</name>
<accession>A0A7W6P274</accession>
<protein>
    <submittedName>
        <fullName evidence="2">Uncharacterized protein</fullName>
    </submittedName>
</protein>
<organism evidence="2 3">
    <name type="scientific">Allorhizobium borbori</name>
    <dbReference type="NCBI Taxonomy" id="485907"/>
    <lineage>
        <taxon>Bacteria</taxon>
        <taxon>Pseudomonadati</taxon>
        <taxon>Pseudomonadota</taxon>
        <taxon>Alphaproteobacteria</taxon>
        <taxon>Hyphomicrobiales</taxon>
        <taxon>Rhizobiaceae</taxon>
        <taxon>Rhizobium/Agrobacterium group</taxon>
        <taxon>Allorhizobium</taxon>
    </lineage>
</organism>
<dbReference type="GO" id="GO:0006355">
    <property type="term" value="P:regulation of DNA-templated transcription"/>
    <property type="evidence" value="ECO:0007669"/>
    <property type="project" value="InterPro"/>
</dbReference>
<keyword evidence="3" id="KW-1185">Reference proteome</keyword>
<feature type="compositionally biased region" description="Basic and acidic residues" evidence="1">
    <location>
        <begin position="150"/>
        <end position="178"/>
    </location>
</feature>
<comment type="caution">
    <text evidence="2">The sequence shown here is derived from an EMBL/GenBank/DDBJ whole genome shotgun (WGS) entry which is preliminary data.</text>
</comment>
<dbReference type="EMBL" id="JACIDU010000007">
    <property type="protein sequence ID" value="MBB4103554.1"/>
    <property type="molecule type" value="Genomic_DNA"/>
</dbReference>
<dbReference type="AlphaFoldDB" id="A0A7W6P274"/>
<dbReference type="RefSeq" id="WP_183792192.1">
    <property type="nucleotide sequence ID" value="NZ_JACIDU010000007.1"/>
</dbReference>
<evidence type="ECO:0000313" key="2">
    <source>
        <dbReference type="EMBL" id="MBB4103554.1"/>
    </source>
</evidence>